<name>A0A9D4CB91_DREPO</name>
<evidence type="ECO:0000313" key="5">
    <source>
        <dbReference type="Proteomes" id="UP000828390"/>
    </source>
</evidence>
<gene>
    <name evidence="4" type="ORF">DPMN_063604</name>
</gene>
<reference evidence="4" key="2">
    <citation type="submission" date="2020-11" db="EMBL/GenBank/DDBJ databases">
        <authorList>
            <person name="McCartney M.A."/>
            <person name="Auch B."/>
            <person name="Kono T."/>
            <person name="Mallez S."/>
            <person name="Becker A."/>
            <person name="Gohl D.M."/>
            <person name="Silverstein K.A.T."/>
            <person name="Koren S."/>
            <person name="Bechman K.B."/>
            <person name="Herman A."/>
            <person name="Abrahante J.E."/>
            <person name="Garbe J."/>
        </authorList>
    </citation>
    <scope>NUCLEOTIDE SEQUENCE</scope>
    <source>
        <strain evidence="4">Duluth1</strain>
        <tissue evidence="4">Whole animal</tissue>
    </source>
</reference>
<accession>A0A9D4CB91</accession>
<dbReference type="EMBL" id="JAIWYP010000013">
    <property type="protein sequence ID" value="KAH3720700.1"/>
    <property type="molecule type" value="Genomic_DNA"/>
</dbReference>
<dbReference type="InterPro" id="IPR000859">
    <property type="entry name" value="CUB_dom"/>
</dbReference>
<dbReference type="AlphaFoldDB" id="A0A9D4CB91"/>
<dbReference type="Proteomes" id="UP000828390">
    <property type="component" value="Unassembled WGS sequence"/>
</dbReference>
<evidence type="ECO:0000256" key="2">
    <source>
        <dbReference type="PROSITE-ProRule" id="PRU00059"/>
    </source>
</evidence>
<evidence type="ECO:0000313" key="4">
    <source>
        <dbReference type="EMBL" id="KAH3720700.1"/>
    </source>
</evidence>
<proteinExistence type="predicted"/>
<comment type="caution">
    <text evidence="2">Lacks conserved residue(s) required for the propagation of feature annotation.</text>
</comment>
<reference evidence="4" key="1">
    <citation type="journal article" date="2019" name="bioRxiv">
        <title>The Genome of the Zebra Mussel, Dreissena polymorpha: A Resource for Invasive Species Research.</title>
        <authorList>
            <person name="McCartney M.A."/>
            <person name="Auch B."/>
            <person name="Kono T."/>
            <person name="Mallez S."/>
            <person name="Zhang Y."/>
            <person name="Obille A."/>
            <person name="Becker A."/>
            <person name="Abrahante J.E."/>
            <person name="Garbe J."/>
            <person name="Badalamenti J.P."/>
            <person name="Herman A."/>
            <person name="Mangelson H."/>
            <person name="Liachko I."/>
            <person name="Sullivan S."/>
            <person name="Sone E.D."/>
            <person name="Koren S."/>
            <person name="Silverstein K.A.T."/>
            <person name="Beckman K.B."/>
            <person name="Gohl D.M."/>
        </authorList>
    </citation>
    <scope>NUCLEOTIDE SEQUENCE</scope>
    <source>
        <strain evidence="4">Duluth1</strain>
        <tissue evidence="4">Whole animal</tissue>
    </source>
</reference>
<evidence type="ECO:0000256" key="1">
    <source>
        <dbReference type="ARBA" id="ARBA00023157"/>
    </source>
</evidence>
<keyword evidence="5" id="KW-1185">Reference proteome</keyword>
<organism evidence="4 5">
    <name type="scientific">Dreissena polymorpha</name>
    <name type="common">Zebra mussel</name>
    <name type="synonym">Mytilus polymorpha</name>
    <dbReference type="NCBI Taxonomy" id="45954"/>
    <lineage>
        <taxon>Eukaryota</taxon>
        <taxon>Metazoa</taxon>
        <taxon>Spiralia</taxon>
        <taxon>Lophotrochozoa</taxon>
        <taxon>Mollusca</taxon>
        <taxon>Bivalvia</taxon>
        <taxon>Autobranchia</taxon>
        <taxon>Heteroconchia</taxon>
        <taxon>Euheterodonta</taxon>
        <taxon>Imparidentia</taxon>
        <taxon>Neoheterodontei</taxon>
        <taxon>Myida</taxon>
        <taxon>Dreissenoidea</taxon>
        <taxon>Dreissenidae</taxon>
        <taxon>Dreissena</taxon>
    </lineage>
</organism>
<sequence>MQEFTRSPSGLSPWEDQGLSPWVMTERVDTVGDVKGCHCGLVEMVSHNDREWKLYLPNDREIKGCNSGLVEMVNGCHRGVKGCHRGEVNKMCMPYNREWKWSLPYDREVKGCHRGEVEMGHHHGGCHCGGCHCGSGRRSRVVIGGQGLPPWARSRKWCLPNNREWKWSLPYDREGIKGHHCGGGQGLSLLDSGNGEIKMVVVELVVEMGCHSGWKWCLPYDREVVDMGCHSGGCHSGWGNGNGVCLMTRRSRKWCLPYDREWKWCLPYDREDKGCPSGWKWSLPYDRECLPYDRKWKWSLPYDREKWSLPYDREGCLGLSQLGTTERSRNGICFMTQRSRGCHHGVVEMWKWSLPYDRELKLCLPSDREWKWSLPYDRELKCCHRGVVEMMSRVVTGCHCGVIELGCHCGGCHRGGRQGCHRGEVEKVKGCHHGEVQMVKGCHCGWGRRSRCLPNDREEIKMGCHCGVVEIVKGCHSGRSIVVTVKGCHSGRSIVVTVKGCHRGGGQGFSPWGMTGMGCHCGGCHCGGGLGLPPWVEMVNSCHCGGGKGLSACGRSRGGQRVVIVGEVKGFHRGGGQGLSPWVTEVKGCHRGWGMTERSRCLPNDMEVKGCYRGVVEMIKGCHRGGCHSGGCHRWAEEMGCHRGCLPNDMEVKGCYRGVVEMIKGCHYGGVQGLSPWGMTERSIVVTCPSNVYDRVYRLCQSQRDCNLNELQANLPQFTCKMYINVYMDHICIEVLSNPGFPGNHDGLPSTCYWAIYPDTDRGEEVEITIHQAHSVEGTHVCDTQYLQVCPGGNAHL</sequence>
<feature type="domain" description="CUB" evidence="3">
    <location>
        <begin position="720"/>
        <end position="797"/>
    </location>
</feature>
<keyword evidence="1" id="KW-1015">Disulfide bond</keyword>
<protein>
    <recommendedName>
        <fullName evidence="3">CUB domain-containing protein</fullName>
    </recommendedName>
</protein>
<dbReference type="PROSITE" id="PS01180">
    <property type="entry name" value="CUB"/>
    <property type="match status" value="1"/>
</dbReference>
<comment type="caution">
    <text evidence="4">The sequence shown here is derived from an EMBL/GenBank/DDBJ whole genome shotgun (WGS) entry which is preliminary data.</text>
</comment>
<evidence type="ECO:0000259" key="3">
    <source>
        <dbReference type="PROSITE" id="PS01180"/>
    </source>
</evidence>